<keyword evidence="2" id="KW-0229">DNA integration</keyword>
<dbReference type="Gene3D" id="1.10.150.130">
    <property type="match status" value="1"/>
</dbReference>
<dbReference type="InterPro" id="IPR010998">
    <property type="entry name" value="Integrase_recombinase_N"/>
</dbReference>
<dbReference type="Gene3D" id="1.10.443.10">
    <property type="entry name" value="Intergrase catalytic core"/>
    <property type="match status" value="1"/>
</dbReference>
<dbReference type="PANTHER" id="PTHR30349:SF81">
    <property type="entry name" value="TYROSINE RECOMBINASE XERC"/>
    <property type="match status" value="1"/>
</dbReference>
<dbReference type="InterPro" id="IPR011010">
    <property type="entry name" value="DNA_brk_join_enz"/>
</dbReference>
<reference evidence="7" key="1">
    <citation type="journal article" date="2020" name="mSystems">
        <title>Genome- and Community-Level Interaction Insights into Carbon Utilization and Element Cycling Functions of Hydrothermarchaeota in Hydrothermal Sediment.</title>
        <authorList>
            <person name="Zhou Z."/>
            <person name="Liu Y."/>
            <person name="Xu W."/>
            <person name="Pan J."/>
            <person name="Luo Z.H."/>
            <person name="Li M."/>
        </authorList>
    </citation>
    <scope>NUCLEOTIDE SEQUENCE [LARGE SCALE GENOMIC DNA]</scope>
    <source>
        <strain evidence="7">HyVt-357</strain>
    </source>
</reference>
<dbReference type="GO" id="GO:0003677">
    <property type="term" value="F:DNA binding"/>
    <property type="evidence" value="ECO:0007669"/>
    <property type="project" value="UniProtKB-KW"/>
</dbReference>
<dbReference type="AlphaFoldDB" id="A0A831VYG1"/>
<feature type="compositionally biased region" description="Basic and acidic residues" evidence="5">
    <location>
        <begin position="410"/>
        <end position="428"/>
    </location>
</feature>
<feature type="region of interest" description="Disordered" evidence="5">
    <location>
        <begin position="405"/>
        <end position="428"/>
    </location>
</feature>
<dbReference type="InterPro" id="IPR002104">
    <property type="entry name" value="Integrase_catalytic"/>
</dbReference>
<feature type="compositionally biased region" description="Basic and acidic residues" evidence="5">
    <location>
        <begin position="59"/>
        <end position="71"/>
    </location>
</feature>
<evidence type="ECO:0000313" key="7">
    <source>
        <dbReference type="EMBL" id="HEA51645.1"/>
    </source>
</evidence>
<name>A0A831VYG1_9GAMM</name>
<keyword evidence="1" id="KW-0159">Chromosome partition</keyword>
<dbReference type="GO" id="GO:0007059">
    <property type="term" value="P:chromosome segregation"/>
    <property type="evidence" value="ECO:0007669"/>
    <property type="project" value="UniProtKB-KW"/>
</dbReference>
<dbReference type="PANTHER" id="PTHR30349">
    <property type="entry name" value="PHAGE INTEGRASE-RELATED"/>
    <property type="match status" value="1"/>
</dbReference>
<dbReference type="PROSITE" id="PS51898">
    <property type="entry name" value="TYR_RECOMBINASE"/>
    <property type="match status" value="1"/>
</dbReference>
<gene>
    <name evidence="7" type="ORF">ENI00_04830</name>
</gene>
<dbReference type="Proteomes" id="UP000885748">
    <property type="component" value="Unassembled WGS sequence"/>
</dbReference>
<protein>
    <submittedName>
        <fullName evidence="7">Integrase</fullName>
    </submittedName>
</protein>
<evidence type="ECO:0000259" key="6">
    <source>
        <dbReference type="PROSITE" id="PS51898"/>
    </source>
</evidence>
<dbReference type="GO" id="GO:0006310">
    <property type="term" value="P:DNA recombination"/>
    <property type="evidence" value="ECO:0007669"/>
    <property type="project" value="UniProtKB-KW"/>
</dbReference>
<evidence type="ECO:0000256" key="2">
    <source>
        <dbReference type="ARBA" id="ARBA00022908"/>
    </source>
</evidence>
<keyword evidence="3" id="KW-0238">DNA-binding</keyword>
<sequence length="428" mass="48415">MQGLATGIGIFGPIWCNSLIRVAACVGPSECYKLKFTCGQVSAAGACEMTRNGSYESQGNERKRGLEDESLSHSPGHPDQSKLNKYLEAARSTNTEIATANAIKHYREVYKGPFPCTPHDLSLYLSHYAGTLKVATLEQRRSLIGKWHEEMTGSNPNKSKLVLETMRGIRKFHNASQKQANALPLDTLRETVSFLADKRNRQEGAANREWRRYSRDRAMLLTAFWFGLRGSELVNIRLSHLTFDWRSHPPKLTVMIPTSKADRSSSGREVTLVALSELCPIYAISEWIEDRFGGLDIGSETIKDQFLFSKVDRWGAVWSDGLNSNSINKILKRVFDEARENGAHIPEHFSSHSMRRGVSDWLIDQGASWSQLMHWVGWRDVRSARKYVDSKESLPSIFMDNNQRLSVEQSNKDKCHGQPSKIGHDENR</sequence>
<dbReference type="EMBL" id="DRGY01000037">
    <property type="protein sequence ID" value="HEA51645.1"/>
    <property type="molecule type" value="Genomic_DNA"/>
</dbReference>
<feature type="region of interest" description="Disordered" evidence="5">
    <location>
        <begin position="52"/>
        <end position="81"/>
    </location>
</feature>
<dbReference type="InterPro" id="IPR013762">
    <property type="entry name" value="Integrase-like_cat_sf"/>
</dbReference>
<dbReference type="SUPFAM" id="SSF47823">
    <property type="entry name" value="lambda integrase-like, N-terminal domain"/>
    <property type="match status" value="1"/>
</dbReference>
<dbReference type="Pfam" id="PF00589">
    <property type="entry name" value="Phage_integrase"/>
    <property type="match status" value="1"/>
</dbReference>
<evidence type="ECO:0000256" key="1">
    <source>
        <dbReference type="ARBA" id="ARBA00022829"/>
    </source>
</evidence>
<dbReference type="GO" id="GO:0015074">
    <property type="term" value="P:DNA integration"/>
    <property type="evidence" value="ECO:0007669"/>
    <property type="project" value="UniProtKB-KW"/>
</dbReference>
<evidence type="ECO:0000256" key="5">
    <source>
        <dbReference type="SAM" id="MobiDB-lite"/>
    </source>
</evidence>
<feature type="domain" description="Tyr recombinase" evidence="6">
    <location>
        <begin position="178"/>
        <end position="399"/>
    </location>
</feature>
<comment type="caution">
    <text evidence="7">The sequence shown here is derived from an EMBL/GenBank/DDBJ whole genome shotgun (WGS) entry which is preliminary data.</text>
</comment>
<organism evidence="7">
    <name type="scientific">Marinobacter antarcticus</name>
    <dbReference type="NCBI Taxonomy" id="564117"/>
    <lineage>
        <taxon>Bacteria</taxon>
        <taxon>Pseudomonadati</taxon>
        <taxon>Pseudomonadota</taxon>
        <taxon>Gammaproteobacteria</taxon>
        <taxon>Pseudomonadales</taxon>
        <taxon>Marinobacteraceae</taxon>
        <taxon>Marinobacter</taxon>
    </lineage>
</organism>
<dbReference type="SUPFAM" id="SSF56349">
    <property type="entry name" value="DNA breaking-rejoining enzymes"/>
    <property type="match status" value="1"/>
</dbReference>
<evidence type="ECO:0000256" key="3">
    <source>
        <dbReference type="ARBA" id="ARBA00023125"/>
    </source>
</evidence>
<proteinExistence type="predicted"/>
<evidence type="ECO:0000256" key="4">
    <source>
        <dbReference type="ARBA" id="ARBA00023172"/>
    </source>
</evidence>
<keyword evidence="4" id="KW-0233">DNA recombination</keyword>
<dbReference type="InterPro" id="IPR050090">
    <property type="entry name" value="Tyrosine_recombinase_XerCD"/>
</dbReference>
<accession>A0A831VYG1</accession>